<dbReference type="PANTHER" id="PTHR13798">
    <property type="entry name" value="RNA BINDING MOTIF RBM PROTEIN -RELATED"/>
    <property type="match status" value="1"/>
</dbReference>
<dbReference type="GO" id="GO:0003727">
    <property type="term" value="F:single-stranded RNA binding"/>
    <property type="evidence" value="ECO:0007669"/>
    <property type="project" value="TreeGrafter"/>
</dbReference>
<evidence type="ECO:0000259" key="6">
    <source>
        <dbReference type="PROSITE" id="PS50102"/>
    </source>
</evidence>
<dbReference type="InterPro" id="IPR052285">
    <property type="entry name" value="NEXT_complex_subunit"/>
</dbReference>
<keyword evidence="9" id="KW-1185">Reference proteome</keyword>
<feature type="region of interest" description="Disordered" evidence="5">
    <location>
        <begin position="185"/>
        <end position="256"/>
    </location>
</feature>
<dbReference type="InterPro" id="IPR000504">
    <property type="entry name" value="RRM_dom"/>
</dbReference>
<dbReference type="Proteomes" id="UP000030765">
    <property type="component" value="Unassembled WGS sequence"/>
</dbReference>
<dbReference type="OrthoDB" id="407442at2759"/>
<feature type="region of interest" description="Disordered" evidence="5">
    <location>
        <begin position="82"/>
        <end position="109"/>
    </location>
</feature>
<evidence type="ECO:0000313" key="7">
    <source>
        <dbReference type="EMBL" id="KFB42357.1"/>
    </source>
</evidence>
<reference evidence="7 9" key="1">
    <citation type="journal article" date="2014" name="BMC Genomics">
        <title>Genome sequence of Anopheles sinensis provides insight into genetics basis of mosquito competence for malaria parasites.</title>
        <authorList>
            <person name="Zhou D."/>
            <person name="Zhang D."/>
            <person name="Ding G."/>
            <person name="Shi L."/>
            <person name="Hou Q."/>
            <person name="Ye Y."/>
            <person name="Xu Y."/>
            <person name="Zhou H."/>
            <person name="Xiong C."/>
            <person name="Li S."/>
            <person name="Yu J."/>
            <person name="Hong S."/>
            <person name="Yu X."/>
            <person name="Zou P."/>
            <person name="Chen C."/>
            <person name="Chang X."/>
            <person name="Wang W."/>
            <person name="Lv Y."/>
            <person name="Sun Y."/>
            <person name="Ma L."/>
            <person name="Shen B."/>
            <person name="Zhu C."/>
        </authorList>
    </citation>
    <scope>NUCLEOTIDE SEQUENCE [LARGE SCALE GENOMIC DNA]</scope>
</reference>
<dbReference type="EMBL" id="KE525181">
    <property type="protein sequence ID" value="KFB42357.1"/>
    <property type="molecule type" value="Genomic_DNA"/>
</dbReference>
<protein>
    <submittedName>
        <fullName evidence="7">AGAP002256-PA-like protein</fullName>
    </submittedName>
</protein>
<dbReference type="CDD" id="cd12336">
    <property type="entry name" value="RRM_RBM7_like"/>
    <property type="match status" value="1"/>
</dbReference>
<dbReference type="EMBL" id="ATLV01017659">
    <property type="status" value="NOT_ANNOTATED_CDS"/>
    <property type="molecule type" value="Genomic_DNA"/>
</dbReference>
<feature type="compositionally biased region" description="Polar residues" evidence="5">
    <location>
        <begin position="190"/>
        <end position="201"/>
    </location>
</feature>
<evidence type="ECO:0000313" key="9">
    <source>
        <dbReference type="Proteomes" id="UP000030765"/>
    </source>
</evidence>
<dbReference type="AlphaFoldDB" id="A0A084VWL3"/>
<sequence>MTEDERTLWCGNLSEKVTEELLYELCLQAGPVENVKIPRDSDKRQRSYAFITYVHACSVEYAIRIFEGSALFKRQLTLHRKTRNGPNPAAPPKENFKYSSGNGRFHDDPPLNTIERFDGPMGHQQEPFDNNGVMFNGNSSNMFEEQQNNAPMQSDMLSAMATALVSNGCTPELLMQLGQQMLGADLPTYDDNSQHNNSYRTKMNHQDRQHRNPYSRDDRYGRNNDRNDSRHRNESRYRNEHDNRSNDRKRDYRRRR</sequence>
<evidence type="ECO:0000256" key="1">
    <source>
        <dbReference type="ARBA" id="ARBA00004642"/>
    </source>
</evidence>
<dbReference type="EnsemblMetazoa" id="ASIC010074-RA">
    <property type="protein sequence ID" value="ASIC010074-PA"/>
    <property type="gene ID" value="ASIC010074"/>
</dbReference>
<dbReference type="STRING" id="74873.A0A084VWL3"/>
<dbReference type="GO" id="GO:0005654">
    <property type="term" value="C:nucleoplasm"/>
    <property type="evidence" value="ECO:0007669"/>
    <property type="project" value="UniProtKB-SubCell"/>
</dbReference>
<feature type="compositionally biased region" description="Basic and acidic residues" evidence="5">
    <location>
        <begin position="204"/>
        <end position="250"/>
    </location>
</feature>
<evidence type="ECO:0000256" key="4">
    <source>
        <dbReference type="PROSITE-ProRule" id="PRU00176"/>
    </source>
</evidence>
<dbReference type="VEuPathDB" id="VectorBase:ASIS004352"/>
<organism evidence="7">
    <name type="scientific">Anopheles sinensis</name>
    <name type="common">Mosquito</name>
    <dbReference type="NCBI Taxonomy" id="74873"/>
    <lineage>
        <taxon>Eukaryota</taxon>
        <taxon>Metazoa</taxon>
        <taxon>Ecdysozoa</taxon>
        <taxon>Arthropoda</taxon>
        <taxon>Hexapoda</taxon>
        <taxon>Insecta</taxon>
        <taxon>Pterygota</taxon>
        <taxon>Neoptera</taxon>
        <taxon>Endopterygota</taxon>
        <taxon>Diptera</taxon>
        <taxon>Nematocera</taxon>
        <taxon>Culicoidea</taxon>
        <taxon>Culicidae</taxon>
        <taxon>Anophelinae</taxon>
        <taxon>Anopheles</taxon>
    </lineage>
</organism>
<accession>A0A084VWL3</accession>
<dbReference type="Gene3D" id="3.30.70.330">
    <property type="match status" value="1"/>
</dbReference>
<dbReference type="InterPro" id="IPR035979">
    <property type="entry name" value="RBD_domain_sf"/>
</dbReference>
<evidence type="ECO:0000256" key="3">
    <source>
        <dbReference type="ARBA" id="ARBA00023242"/>
    </source>
</evidence>
<comment type="subcellular location">
    <subcellularLocation>
        <location evidence="1">Nucleus</location>
        <location evidence="1">Nucleoplasm</location>
    </subcellularLocation>
</comment>
<gene>
    <name evidence="7" type="ORF">ZHAS_00010074</name>
</gene>
<name>A0A084VWL3_ANOSI</name>
<dbReference type="Pfam" id="PF00076">
    <property type="entry name" value="RRM_1"/>
    <property type="match status" value="1"/>
</dbReference>
<keyword evidence="2 4" id="KW-0694">RNA-binding</keyword>
<dbReference type="PANTHER" id="PTHR13798:SF11">
    <property type="entry name" value="RNA-BINDING PROTEIN 7-RELATED"/>
    <property type="match status" value="1"/>
</dbReference>
<dbReference type="PROSITE" id="PS50102">
    <property type="entry name" value="RRM"/>
    <property type="match status" value="1"/>
</dbReference>
<evidence type="ECO:0000256" key="5">
    <source>
        <dbReference type="SAM" id="MobiDB-lite"/>
    </source>
</evidence>
<dbReference type="InterPro" id="IPR012677">
    <property type="entry name" value="Nucleotide-bd_a/b_plait_sf"/>
</dbReference>
<feature type="domain" description="RRM" evidence="6">
    <location>
        <begin position="6"/>
        <end position="83"/>
    </location>
</feature>
<dbReference type="GO" id="GO:0000381">
    <property type="term" value="P:regulation of alternative mRNA splicing, via spliceosome"/>
    <property type="evidence" value="ECO:0007669"/>
    <property type="project" value="TreeGrafter"/>
</dbReference>
<evidence type="ECO:0000256" key="2">
    <source>
        <dbReference type="ARBA" id="ARBA00022884"/>
    </source>
</evidence>
<reference evidence="8" key="2">
    <citation type="submission" date="2020-05" db="UniProtKB">
        <authorList>
            <consortium name="EnsemblMetazoa"/>
        </authorList>
    </citation>
    <scope>IDENTIFICATION</scope>
</reference>
<dbReference type="SUPFAM" id="SSF54928">
    <property type="entry name" value="RNA-binding domain, RBD"/>
    <property type="match status" value="1"/>
</dbReference>
<dbReference type="OMA" id="NLQKHAM"/>
<evidence type="ECO:0000313" key="8">
    <source>
        <dbReference type="EnsemblMetazoa" id="ASIC010074-PA"/>
    </source>
</evidence>
<dbReference type="VEuPathDB" id="VectorBase:ASIC010074"/>
<dbReference type="SMART" id="SM00360">
    <property type="entry name" value="RRM"/>
    <property type="match status" value="1"/>
</dbReference>
<proteinExistence type="predicted"/>
<keyword evidence="3" id="KW-0539">Nucleus</keyword>